<dbReference type="OMA" id="TKRRYKT"/>
<feature type="compositionally biased region" description="Basic and acidic residues" evidence="1">
    <location>
        <begin position="197"/>
        <end position="210"/>
    </location>
</feature>
<feature type="compositionally biased region" description="Basic and acidic residues" evidence="1">
    <location>
        <begin position="289"/>
        <end position="308"/>
    </location>
</feature>
<dbReference type="EMBL" id="CAJJDM010000169">
    <property type="protein sequence ID" value="CAD8115079.1"/>
    <property type="molecule type" value="Genomic_DNA"/>
</dbReference>
<gene>
    <name evidence="2" type="ORF">PPRIM_AZ9-3.1.T1620098</name>
</gene>
<name>A0A8S1QGP0_PARPR</name>
<keyword evidence="3" id="KW-1185">Reference proteome</keyword>
<feature type="compositionally biased region" description="Basic and acidic residues" evidence="1">
    <location>
        <begin position="118"/>
        <end position="147"/>
    </location>
</feature>
<reference evidence="2" key="1">
    <citation type="submission" date="2021-01" db="EMBL/GenBank/DDBJ databases">
        <authorList>
            <consortium name="Genoscope - CEA"/>
            <person name="William W."/>
        </authorList>
    </citation>
    <scope>NUCLEOTIDE SEQUENCE</scope>
</reference>
<dbReference type="AlphaFoldDB" id="A0A8S1QGP0"/>
<organism evidence="2 3">
    <name type="scientific">Paramecium primaurelia</name>
    <dbReference type="NCBI Taxonomy" id="5886"/>
    <lineage>
        <taxon>Eukaryota</taxon>
        <taxon>Sar</taxon>
        <taxon>Alveolata</taxon>
        <taxon>Ciliophora</taxon>
        <taxon>Intramacronucleata</taxon>
        <taxon>Oligohymenophorea</taxon>
        <taxon>Peniculida</taxon>
        <taxon>Parameciidae</taxon>
        <taxon>Paramecium</taxon>
    </lineage>
</organism>
<feature type="compositionally biased region" description="Basic and acidic residues" evidence="1">
    <location>
        <begin position="257"/>
        <end position="277"/>
    </location>
</feature>
<comment type="caution">
    <text evidence="2">The sequence shown here is derived from an EMBL/GenBank/DDBJ whole genome shotgun (WGS) entry which is preliminary data.</text>
</comment>
<feature type="region of interest" description="Disordered" evidence="1">
    <location>
        <begin position="338"/>
        <end position="402"/>
    </location>
</feature>
<feature type="region of interest" description="Disordered" evidence="1">
    <location>
        <begin position="20"/>
        <end position="147"/>
    </location>
</feature>
<dbReference type="Proteomes" id="UP000688137">
    <property type="component" value="Unassembled WGS sequence"/>
</dbReference>
<feature type="compositionally biased region" description="Basic and acidic residues" evidence="1">
    <location>
        <begin position="160"/>
        <end position="173"/>
    </location>
</feature>
<evidence type="ECO:0000256" key="1">
    <source>
        <dbReference type="SAM" id="MobiDB-lite"/>
    </source>
</evidence>
<feature type="region of interest" description="Disordered" evidence="1">
    <location>
        <begin position="160"/>
        <end position="322"/>
    </location>
</feature>
<protein>
    <submittedName>
        <fullName evidence="2">Uncharacterized protein</fullName>
    </submittedName>
</protein>
<accession>A0A8S1QGP0</accession>
<feature type="compositionally biased region" description="Low complexity" evidence="1">
    <location>
        <begin position="278"/>
        <end position="288"/>
    </location>
</feature>
<evidence type="ECO:0000313" key="3">
    <source>
        <dbReference type="Proteomes" id="UP000688137"/>
    </source>
</evidence>
<feature type="compositionally biased region" description="Basic residues" evidence="1">
    <location>
        <begin position="174"/>
        <end position="186"/>
    </location>
</feature>
<sequence length="439" mass="52253">MNFLNKIFASSLNRGSFQIEDVSGSDEDQDEIPEHQVIPQFKKQSIQQLSSYNSRKKPQSKMGQADFLAKYDENFDDVFGDKPPPIDFPKGRKRRQEDDEEDENDNDNERKSQKKKTQSKERKQQSKEQKDQSKEQKDNKKITKEFKETIDYKEFNKEYKESIEPKILKEPKIRLPKFPKQRKRIANNHLSTLRSNSDGRDSVSNKDRESIQLNNKYNPNDIALPQTAIPKSEKKQDKQKTMFFTFGMNDNDDSDSEKDIKNKINDLFDDQKQKIDQNEQQSNNNINNHLKEQEKKKQKNDEKKDRNEKKQRKEKKDNDKKTINHLDIFDEIKDIQKNLNSKQNSEQRETRKLNSEQREKKRDKKRESKQNRDKNQKQTSKSPSPQLKLIQYETQKKVKRSQKRVVQDLEMLNVDELSLNPNIVECKANLYLDYIPVYD</sequence>
<proteinExistence type="predicted"/>
<evidence type="ECO:0000313" key="2">
    <source>
        <dbReference type="EMBL" id="CAD8115079.1"/>
    </source>
</evidence>
<feature type="compositionally biased region" description="Polar residues" evidence="1">
    <location>
        <begin position="42"/>
        <end position="53"/>
    </location>
</feature>
<feature type="compositionally biased region" description="Basic and acidic residues" evidence="1">
    <location>
        <begin position="345"/>
        <end position="376"/>
    </location>
</feature>
<feature type="compositionally biased region" description="Basic and acidic residues" evidence="1">
    <location>
        <begin position="231"/>
        <end position="240"/>
    </location>
</feature>